<dbReference type="Proteomes" id="UP000191901">
    <property type="component" value="Chromosome"/>
</dbReference>
<keyword evidence="2" id="KW-0472">Membrane</keyword>
<dbReference type="Gene3D" id="1.25.40.10">
    <property type="entry name" value="Tetratricopeptide repeat domain"/>
    <property type="match status" value="1"/>
</dbReference>
<accession>A0A1Z3HQ19</accession>
<feature type="transmembrane region" description="Helical" evidence="2">
    <location>
        <begin position="78"/>
        <end position="99"/>
    </location>
</feature>
<reference evidence="3 4" key="1">
    <citation type="journal article" date="2016" name="Biochim. Biophys. Acta">
        <title>Characterization of red-shifted phycobilisomes isolated from the chlorophyll f-containing cyanobacterium Halomicronema hongdechloris.</title>
        <authorList>
            <person name="Li Y."/>
            <person name="Lin Y."/>
            <person name="Garvey C.J."/>
            <person name="Birch D."/>
            <person name="Corkery R.W."/>
            <person name="Loughlin P.C."/>
            <person name="Scheer H."/>
            <person name="Willows R.D."/>
            <person name="Chen M."/>
        </authorList>
    </citation>
    <scope>NUCLEOTIDE SEQUENCE [LARGE SCALE GENOMIC DNA]</scope>
    <source>
        <strain evidence="3 4">C2206</strain>
    </source>
</reference>
<keyword evidence="2" id="KW-0812">Transmembrane</keyword>
<sequence>MSNRRDSAHWSAGDTHRRPSPRKAQRLSSTYTVPSSAPRLHTSGSDEIARLHRQMHSAPPVPSDSSSLWQRLARHWQLSALTVVVIFAGLGAVSAVSLFRIPNLPNCRAIFWPTASASTRLQCADAYAAQGEVDSLLAAIDLIDGLPQDHPLRAEINERIEVWAEQILDLAEQTFHQGKLDQAIAIAQRIPQDTSAAQQVRTRVSRWKETWEEAEAIYEAAQAELEQKNFREAFAKATQLLSVGNDYWETTQYEALTQLISQARQDLNRLGQARRLGQRGTLEGFQEAFKLVASIDPDSPLHREAQRVLRQLGREVLDAAEAALKREDASTATQLLNLVPREAGLRAEISDFYVIIQAYELAWRDTVAGLEAGIQRLQSIGQDQPLYARAQGLMQRWQSQIEGLSKLEWARRLADPGTVSDLRAAISEADQISRTSPAWSEAERQIDRWQRQIETIEDGPILERAKGLARGGDLQALRTAIQEARRIEPGRVLYREAQDQIDQWTAQIQRQEDEPLLRQARQLANAGRYSEAVTVAARIGAGRVLYDEAQGEIQAWRRKVQGQQQLQRAYQVAQQGTVDALVEAIDLAQQIPADSSESAAAVGAANQWSWDLLRVAETEARYDLNRAIAIAQRIPPRTEAYAQAQLRLQEWQDQAP</sequence>
<name>A0A1Z3HQ19_9CYAN</name>
<feature type="compositionally biased region" description="Polar residues" evidence="1">
    <location>
        <begin position="26"/>
        <end position="35"/>
    </location>
</feature>
<dbReference type="InterPro" id="IPR011990">
    <property type="entry name" value="TPR-like_helical_dom_sf"/>
</dbReference>
<dbReference type="RefSeq" id="WP_080814142.1">
    <property type="nucleotide sequence ID" value="NZ_CP021983.2"/>
</dbReference>
<evidence type="ECO:0000313" key="3">
    <source>
        <dbReference type="EMBL" id="ASC72399.1"/>
    </source>
</evidence>
<evidence type="ECO:0008006" key="5">
    <source>
        <dbReference type="Google" id="ProtNLM"/>
    </source>
</evidence>
<organism evidence="3 4">
    <name type="scientific">Halomicronema hongdechloris C2206</name>
    <dbReference type="NCBI Taxonomy" id="1641165"/>
    <lineage>
        <taxon>Bacteria</taxon>
        <taxon>Bacillati</taxon>
        <taxon>Cyanobacteriota</taxon>
        <taxon>Cyanophyceae</taxon>
        <taxon>Nodosilineales</taxon>
        <taxon>Nodosilineaceae</taxon>
        <taxon>Halomicronema</taxon>
    </lineage>
</organism>
<dbReference type="OrthoDB" id="503367at2"/>
<gene>
    <name evidence="3" type="ORF">XM38_033560</name>
</gene>
<evidence type="ECO:0000313" key="4">
    <source>
        <dbReference type="Proteomes" id="UP000191901"/>
    </source>
</evidence>
<feature type="region of interest" description="Disordered" evidence="1">
    <location>
        <begin position="1"/>
        <end position="42"/>
    </location>
</feature>
<evidence type="ECO:0000256" key="1">
    <source>
        <dbReference type="SAM" id="MobiDB-lite"/>
    </source>
</evidence>
<protein>
    <recommendedName>
        <fullName evidence="5">Chromosome segregation ATPase</fullName>
    </recommendedName>
</protein>
<keyword evidence="2" id="KW-1133">Transmembrane helix</keyword>
<evidence type="ECO:0000256" key="2">
    <source>
        <dbReference type="SAM" id="Phobius"/>
    </source>
</evidence>
<keyword evidence="4" id="KW-1185">Reference proteome</keyword>
<dbReference type="AlphaFoldDB" id="A0A1Z3HQ19"/>
<dbReference type="EMBL" id="CP021983">
    <property type="protein sequence ID" value="ASC72399.1"/>
    <property type="molecule type" value="Genomic_DNA"/>
</dbReference>
<dbReference type="STRING" id="1641165.XM38_26830"/>
<dbReference type="KEGG" id="hhg:XM38_033560"/>
<proteinExistence type="predicted"/>